<dbReference type="InterPro" id="IPR033964">
    <property type="entry name" value="ABBA"/>
</dbReference>
<keyword evidence="2 3" id="KW-0808">Transferase</keyword>
<gene>
    <name evidence="3" type="ORF">BU23DRAFT_567287</name>
</gene>
<proteinExistence type="inferred from homology"/>
<dbReference type="SFLD" id="SFLDS00036">
    <property type="entry name" value="Aromatic_Prenyltransferase"/>
    <property type="match status" value="1"/>
</dbReference>
<dbReference type="PANTHER" id="PTHR40627">
    <property type="entry name" value="INDOLE PRENYLTRANSFERASE TDIB-RELATED"/>
    <property type="match status" value="1"/>
</dbReference>
<accession>A0A6A5VEQ8</accession>
<dbReference type="PANTHER" id="PTHR40627:SF4">
    <property type="entry name" value="PRENYLTRANSFERASE ASQH1-RELATED"/>
    <property type="match status" value="1"/>
</dbReference>
<dbReference type="OrthoDB" id="3354387at2759"/>
<protein>
    <submittedName>
        <fullName evidence="3">Aromatic prenyltransferase</fullName>
    </submittedName>
</protein>
<evidence type="ECO:0000256" key="2">
    <source>
        <dbReference type="ARBA" id="ARBA00022679"/>
    </source>
</evidence>
<dbReference type="Pfam" id="PF11991">
    <property type="entry name" value="Trp_DMAT"/>
    <property type="match status" value="2"/>
</dbReference>
<keyword evidence="4" id="KW-1185">Reference proteome</keyword>
<name>A0A6A5VEQ8_9PLEO</name>
<dbReference type="GO" id="GO:0009820">
    <property type="term" value="P:alkaloid metabolic process"/>
    <property type="evidence" value="ECO:0007669"/>
    <property type="project" value="InterPro"/>
</dbReference>
<dbReference type="AlphaFoldDB" id="A0A6A5VEQ8"/>
<evidence type="ECO:0000313" key="4">
    <source>
        <dbReference type="Proteomes" id="UP000800036"/>
    </source>
</evidence>
<dbReference type="Proteomes" id="UP000800036">
    <property type="component" value="Unassembled WGS sequence"/>
</dbReference>
<organism evidence="3 4">
    <name type="scientific">Bimuria novae-zelandiae CBS 107.79</name>
    <dbReference type="NCBI Taxonomy" id="1447943"/>
    <lineage>
        <taxon>Eukaryota</taxon>
        <taxon>Fungi</taxon>
        <taxon>Dikarya</taxon>
        <taxon>Ascomycota</taxon>
        <taxon>Pezizomycotina</taxon>
        <taxon>Dothideomycetes</taxon>
        <taxon>Pleosporomycetidae</taxon>
        <taxon>Pleosporales</taxon>
        <taxon>Massarineae</taxon>
        <taxon>Didymosphaeriaceae</taxon>
        <taxon>Bimuria</taxon>
    </lineage>
</organism>
<comment type="similarity">
    <text evidence="1">Belongs to the tryptophan dimethylallyltransferase family.</text>
</comment>
<reference evidence="3" key="1">
    <citation type="journal article" date="2020" name="Stud. Mycol.">
        <title>101 Dothideomycetes genomes: a test case for predicting lifestyles and emergence of pathogens.</title>
        <authorList>
            <person name="Haridas S."/>
            <person name="Albert R."/>
            <person name="Binder M."/>
            <person name="Bloem J."/>
            <person name="Labutti K."/>
            <person name="Salamov A."/>
            <person name="Andreopoulos B."/>
            <person name="Baker S."/>
            <person name="Barry K."/>
            <person name="Bills G."/>
            <person name="Bluhm B."/>
            <person name="Cannon C."/>
            <person name="Castanera R."/>
            <person name="Culley D."/>
            <person name="Daum C."/>
            <person name="Ezra D."/>
            <person name="Gonzalez J."/>
            <person name="Henrissat B."/>
            <person name="Kuo A."/>
            <person name="Liang C."/>
            <person name="Lipzen A."/>
            <person name="Lutzoni F."/>
            <person name="Magnuson J."/>
            <person name="Mondo S."/>
            <person name="Nolan M."/>
            <person name="Ohm R."/>
            <person name="Pangilinan J."/>
            <person name="Park H.-J."/>
            <person name="Ramirez L."/>
            <person name="Alfaro M."/>
            <person name="Sun H."/>
            <person name="Tritt A."/>
            <person name="Yoshinaga Y."/>
            <person name="Zwiers L.-H."/>
            <person name="Turgeon B."/>
            <person name="Goodwin S."/>
            <person name="Spatafora J."/>
            <person name="Crous P."/>
            <person name="Grigoriev I."/>
        </authorList>
    </citation>
    <scope>NUCLEOTIDE SEQUENCE</scope>
    <source>
        <strain evidence="3">CBS 107.79</strain>
    </source>
</reference>
<sequence>MTDDYSPLELSWDWGIAEGESSVGFSIEPIGKYADTPADPLNQKMVFQLVDGLRLAFHHTLDLTVFDVFSEALTTSREKLDTRKISVEGRSQYFDAFDLDAGHPRLKAYFMPRLKAVEANAPISELAVKAMDPCEVHFGPLFMQAFRRFNSDLVTFSTTSSDRPEIEIVGIYCVIPVKSRVKIYIRHRETSFDSCIFPVRHYASNDLSIAQGLATYFERRGQTVAAENYVEALLDIFSHRSLGSGLGLHTYISCTLKKTELAVTSYFNPEIYHPNRYKQ</sequence>
<evidence type="ECO:0000256" key="1">
    <source>
        <dbReference type="ARBA" id="ARBA00010209"/>
    </source>
</evidence>
<dbReference type="EMBL" id="ML976674">
    <property type="protein sequence ID" value="KAF1974452.1"/>
    <property type="molecule type" value="Genomic_DNA"/>
</dbReference>
<dbReference type="GO" id="GO:0004659">
    <property type="term" value="F:prenyltransferase activity"/>
    <property type="evidence" value="ECO:0007669"/>
    <property type="project" value="TreeGrafter"/>
</dbReference>
<evidence type="ECO:0000313" key="3">
    <source>
        <dbReference type="EMBL" id="KAF1974452.1"/>
    </source>
</evidence>
<dbReference type="InterPro" id="IPR017795">
    <property type="entry name" value="ABBA_NscD-like"/>
</dbReference>
<dbReference type="CDD" id="cd13929">
    <property type="entry name" value="PT-DMATS_CymD"/>
    <property type="match status" value="1"/>
</dbReference>